<evidence type="ECO:0000259" key="1">
    <source>
        <dbReference type="Pfam" id="PF17765"/>
    </source>
</evidence>
<accession>A0ABT0YEX5</accession>
<dbReference type="EMBL" id="JAMQOL010000079">
    <property type="protein sequence ID" value="MCM4084584.1"/>
    <property type="molecule type" value="Genomic_DNA"/>
</dbReference>
<dbReference type="Pfam" id="PF17765">
    <property type="entry name" value="MLTR_LBD"/>
    <property type="match status" value="1"/>
</dbReference>
<keyword evidence="3" id="KW-1185">Reference proteome</keyword>
<dbReference type="InterPro" id="IPR041413">
    <property type="entry name" value="MLTR_LBD"/>
</dbReference>
<sequence>MFASGLRKIATLRGPNSRAAQIKQLLLDTNEEFRRVWNGHEVGVRYHETKWFVHRELGDLDLTCQVMVDPEQGHSILVYTAIPGTESYEKLQLLNVIAAPV</sequence>
<dbReference type="Gene3D" id="3.30.450.180">
    <property type="match status" value="1"/>
</dbReference>
<dbReference type="RefSeq" id="WP_251804330.1">
    <property type="nucleotide sequence ID" value="NZ_JAMQOL010000079.1"/>
</dbReference>
<dbReference type="Proteomes" id="UP001523216">
    <property type="component" value="Unassembled WGS sequence"/>
</dbReference>
<reference evidence="2 3" key="1">
    <citation type="submission" date="2022-06" db="EMBL/GenBank/DDBJ databases">
        <title>Actinoplanes abujensis sp. nov., isolated from Nigerian arid soil.</title>
        <authorList>
            <person name="Ding P."/>
        </authorList>
    </citation>
    <scope>NUCLEOTIDE SEQUENCE [LARGE SCALE GENOMIC DNA]</scope>
    <source>
        <strain evidence="3">TRM88002</strain>
    </source>
</reference>
<comment type="caution">
    <text evidence="2">The sequence shown here is derived from an EMBL/GenBank/DDBJ whole genome shotgun (WGS) entry which is preliminary data.</text>
</comment>
<proteinExistence type="predicted"/>
<feature type="domain" description="MmyB-like transcription regulator ligand binding" evidence="1">
    <location>
        <begin position="4"/>
        <end position="94"/>
    </location>
</feature>
<evidence type="ECO:0000313" key="3">
    <source>
        <dbReference type="Proteomes" id="UP001523216"/>
    </source>
</evidence>
<name>A0ABT0YEX5_9ACTN</name>
<dbReference type="PANTHER" id="PTHR35010:SF2">
    <property type="entry name" value="BLL4672 PROTEIN"/>
    <property type="match status" value="1"/>
</dbReference>
<dbReference type="PANTHER" id="PTHR35010">
    <property type="entry name" value="BLL4672 PROTEIN-RELATED"/>
    <property type="match status" value="1"/>
</dbReference>
<organism evidence="2 3">
    <name type="scientific">Paractinoplanes hotanensis</name>
    <dbReference type="NCBI Taxonomy" id="2906497"/>
    <lineage>
        <taxon>Bacteria</taxon>
        <taxon>Bacillati</taxon>
        <taxon>Actinomycetota</taxon>
        <taxon>Actinomycetes</taxon>
        <taxon>Micromonosporales</taxon>
        <taxon>Micromonosporaceae</taxon>
        <taxon>Paractinoplanes</taxon>
    </lineage>
</organism>
<gene>
    <name evidence="2" type="ORF">LXN57_44335</name>
</gene>
<evidence type="ECO:0000313" key="2">
    <source>
        <dbReference type="EMBL" id="MCM4084584.1"/>
    </source>
</evidence>
<protein>
    <recommendedName>
        <fullName evidence="1">MmyB-like transcription regulator ligand binding domain-containing protein</fullName>
    </recommendedName>
</protein>